<evidence type="ECO:0000313" key="2">
    <source>
        <dbReference type="WBParaSite" id="ACRNAN_scaffold24527.g30094.t1"/>
    </source>
</evidence>
<name>A0A914DDY0_9BILA</name>
<sequence>QTIAYDKSIRVYKKNDYIKAIIITLNRKDESLNLKIEDSEAIKYEDLPFYYRQELENKPRKMDENDDVLTCLRNNNISELLSV</sequence>
<accession>A0A914DDY0</accession>
<reference evidence="2" key="1">
    <citation type="submission" date="2022-11" db="UniProtKB">
        <authorList>
            <consortium name="WormBaseParasite"/>
        </authorList>
    </citation>
    <scope>IDENTIFICATION</scope>
</reference>
<dbReference type="AlphaFoldDB" id="A0A914DDY0"/>
<protein>
    <submittedName>
        <fullName evidence="2">Uncharacterized protein</fullName>
    </submittedName>
</protein>
<evidence type="ECO:0000313" key="1">
    <source>
        <dbReference type="Proteomes" id="UP000887540"/>
    </source>
</evidence>
<keyword evidence="1" id="KW-1185">Reference proteome</keyword>
<dbReference type="WBParaSite" id="ACRNAN_scaffold24527.g30094.t1">
    <property type="protein sequence ID" value="ACRNAN_scaffold24527.g30094.t1"/>
    <property type="gene ID" value="ACRNAN_scaffold24527.g30094"/>
</dbReference>
<proteinExistence type="predicted"/>
<organism evidence="1 2">
    <name type="scientific">Acrobeloides nanus</name>
    <dbReference type="NCBI Taxonomy" id="290746"/>
    <lineage>
        <taxon>Eukaryota</taxon>
        <taxon>Metazoa</taxon>
        <taxon>Ecdysozoa</taxon>
        <taxon>Nematoda</taxon>
        <taxon>Chromadorea</taxon>
        <taxon>Rhabditida</taxon>
        <taxon>Tylenchina</taxon>
        <taxon>Cephalobomorpha</taxon>
        <taxon>Cephaloboidea</taxon>
        <taxon>Cephalobidae</taxon>
        <taxon>Acrobeloides</taxon>
    </lineage>
</organism>
<dbReference type="Proteomes" id="UP000887540">
    <property type="component" value="Unplaced"/>
</dbReference>